<sequence>MAPINAKMNVSAIGRNIFPSTPESESMGIKTMRIISCPKIAEFIMVDELFSVILSISLRLLRIDRWFSPTAFAVI</sequence>
<name>A0A645DG10_9ZZZZ</name>
<organism evidence="1">
    <name type="scientific">bioreactor metagenome</name>
    <dbReference type="NCBI Taxonomy" id="1076179"/>
    <lineage>
        <taxon>unclassified sequences</taxon>
        <taxon>metagenomes</taxon>
        <taxon>ecological metagenomes</taxon>
    </lineage>
</organism>
<accession>A0A645DG10</accession>
<comment type="caution">
    <text evidence="1">The sequence shown here is derived from an EMBL/GenBank/DDBJ whole genome shotgun (WGS) entry which is preliminary data.</text>
</comment>
<gene>
    <name evidence="1" type="ORF">SDC9_134608</name>
</gene>
<reference evidence="1" key="1">
    <citation type="submission" date="2019-08" db="EMBL/GenBank/DDBJ databases">
        <authorList>
            <person name="Kucharzyk K."/>
            <person name="Murdoch R.W."/>
            <person name="Higgins S."/>
            <person name="Loffler F."/>
        </authorList>
    </citation>
    <scope>NUCLEOTIDE SEQUENCE</scope>
</reference>
<dbReference type="EMBL" id="VSSQ01035316">
    <property type="protein sequence ID" value="MPM87512.1"/>
    <property type="molecule type" value="Genomic_DNA"/>
</dbReference>
<proteinExistence type="predicted"/>
<protein>
    <submittedName>
        <fullName evidence="1">Uncharacterized protein</fullName>
    </submittedName>
</protein>
<evidence type="ECO:0000313" key="1">
    <source>
        <dbReference type="EMBL" id="MPM87512.1"/>
    </source>
</evidence>
<dbReference type="AlphaFoldDB" id="A0A645DG10"/>